<organism evidence="3">
    <name type="scientific">Tetraodon nigroviridis</name>
    <name type="common">Spotted green pufferfish</name>
    <name type="synonym">Chelonodon nigroviridis</name>
    <dbReference type="NCBI Taxonomy" id="99883"/>
    <lineage>
        <taxon>Eukaryota</taxon>
        <taxon>Metazoa</taxon>
        <taxon>Chordata</taxon>
        <taxon>Craniata</taxon>
        <taxon>Vertebrata</taxon>
        <taxon>Euteleostomi</taxon>
        <taxon>Actinopterygii</taxon>
        <taxon>Neopterygii</taxon>
        <taxon>Teleostei</taxon>
        <taxon>Neoteleostei</taxon>
        <taxon>Acanthomorphata</taxon>
        <taxon>Eupercaria</taxon>
        <taxon>Tetraodontiformes</taxon>
        <taxon>Tetradontoidea</taxon>
        <taxon>Tetraodontidae</taxon>
        <taxon>Tetraodon</taxon>
    </lineage>
</organism>
<feature type="signal peptide" evidence="2">
    <location>
        <begin position="1"/>
        <end position="18"/>
    </location>
</feature>
<evidence type="ECO:0000256" key="2">
    <source>
        <dbReference type="SAM" id="SignalP"/>
    </source>
</evidence>
<keyword evidence="2" id="KW-0732">Signal</keyword>
<evidence type="ECO:0000256" key="1">
    <source>
        <dbReference type="SAM" id="MobiDB-lite"/>
    </source>
</evidence>
<evidence type="ECO:0000313" key="3">
    <source>
        <dbReference type="EMBL" id="CAF99043.1"/>
    </source>
</evidence>
<feature type="chain" id="PRO_5004244057" evidence="2">
    <location>
        <begin position="19"/>
        <end position="164"/>
    </location>
</feature>
<dbReference type="AlphaFoldDB" id="Q4SJY9"/>
<accession>Q4SJY9</accession>
<name>Q4SJY9_TETNG</name>
<reference evidence="3" key="2">
    <citation type="submission" date="2004-02" db="EMBL/GenBank/DDBJ databases">
        <authorList>
            <consortium name="Genoscope"/>
            <consortium name="Whitehead Institute Centre for Genome Research"/>
        </authorList>
    </citation>
    <scope>NUCLEOTIDE SEQUENCE</scope>
</reference>
<sequence>MLPFFASISHLSIMLSSSFHHWTSCSHPPRSGGTHPSPLAVGDAGKNADTQGLSILTCENTKTNIGPWRAPGSRCPGAVLHWAPSPAPVLEAAPSKRLWPQAHVASTPPWTHTSPSLPFGHRQPLYRLTPAAKICVCTANGGPAFHSMRSPGHCLDEGESYWTP</sequence>
<dbReference type="KEGG" id="tng:GSTEN00016989G001"/>
<reference evidence="3" key="1">
    <citation type="journal article" date="2004" name="Nature">
        <title>Genome duplication in the teleost fish Tetraodon nigroviridis reveals the early vertebrate proto-karyotype.</title>
        <authorList>
            <person name="Jaillon O."/>
            <person name="Aury J.-M."/>
            <person name="Brunet F."/>
            <person name="Petit J.-L."/>
            <person name="Stange-Thomann N."/>
            <person name="Mauceli E."/>
            <person name="Bouneau L."/>
            <person name="Fischer C."/>
            <person name="Ozouf-Costaz C."/>
            <person name="Bernot A."/>
            <person name="Nicaud S."/>
            <person name="Jaffe D."/>
            <person name="Fisher S."/>
            <person name="Lutfalla G."/>
            <person name="Dossat C."/>
            <person name="Segurens B."/>
            <person name="Dasilva C."/>
            <person name="Salanoubat M."/>
            <person name="Levy M."/>
            <person name="Boudet N."/>
            <person name="Castellano S."/>
            <person name="Anthouard V."/>
            <person name="Jubin C."/>
            <person name="Castelli V."/>
            <person name="Katinka M."/>
            <person name="Vacherie B."/>
            <person name="Biemont C."/>
            <person name="Skalli Z."/>
            <person name="Cattolico L."/>
            <person name="Poulain J."/>
            <person name="De Berardinis V."/>
            <person name="Cruaud C."/>
            <person name="Duprat S."/>
            <person name="Brottier P."/>
            <person name="Coutanceau J.-P."/>
            <person name="Gouzy J."/>
            <person name="Parra G."/>
            <person name="Lardier G."/>
            <person name="Chapple C."/>
            <person name="McKernan K.J."/>
            <person name="McEwan P."/>
            <person name="Bosak S."/>
            <person name="Kellis M."/>
            <person name="Volff J.-N."/>
            <person name="Guigo R."/>
            <person name="Zody M.C."/>
            <person name="Mesirov J."/>
            <person name="Lindblad-Toh K."/>
            <person name="Birren B."/>
            <person name="Nusbaum C."/>
            <person name="Kahn D."/>
            <person name="Robinson-Rechavi M."/>
            <person name="Laudet V."/>
            <person name="Schachter V."/>
            <person name="Quetier F."/>
            <person name="Saurin W."/>
            <person name="Scarpelli C."/>
            <person name="Wincker P."/>
            <person name="Lander E.S."/>
            <person name="Weissenbach J."/>
            <person name="Roest Crollius H."/>
        </authorList>
    </citation>
    <scope>NUCLEOTIDE SEQUENCE [LARGE SCALE GENOMIC DNA]</scope>
</reference>
<gene>
    <name evidence="3" type="ORF">GSTENG00016989001</name>
</gene>
<proteinExistence type="predicted"/>
<feature type="region of interest" description="Disordered" evidence="1">
    <location>
        <begin position="25"/>
        <end position="45"/>
    </location>
</feature>
<comment type="caution">
    <text evidence="3">The sequence shown here is derived from an EMBL/GenBank/DDBJ whole genome shotgun (WGS) entry which is preliminary data.</text>
</comment>
<protein>
    <submittedName>
        <fullName evidence="3">(spotted green pufferfish) hypothetical protein</fullName>
    </submittedName>
</protein>
<dbReference type="EMBL" id="CAAE01014571">
    <property type="protein sequence ID" value="CAF99043.1"/>
    <property type="molecule type" value="Genomic_DNA"/>
</dbReference>